<comment type="caution">
    <text evidence="3">The sequence shown here is derived from an EMBL/GenBank/DDBJ whole genome shotgun (WGS) entry which is preliminary data.</text>
</comment>
<dbReference type="AlphaFoldDB" id="A0A7W5A1K2"/>
<organism evidence="3 4">
    <name type="scientific">Nocardioides albus</name>
    <dbReference type="NCBI Taxonomy" id="1841"/>
    <lineage>
        <taxon>Bacteria</taxon>
        <taxon>Bacillati</taxon>
        <taxon>Actinomycetota</taxon>
        <taxon>Actinomycetes</taxon>
        <taxon>Propionibacteriales</taxon>
        <taxon>Nocardioidaceae</taxon>
        <taxon>Nocardioides</taxon>
    </lineage>
</organism>
<dbReference type="Pfam" id="PF14230">
    <property type="entry name" value="DUF4333"/>
    <property type="match status" value="1"/>
</dbReference>
<protein>
    <recommendedName>
        <fullName evidence="2">DUF4333 domain-containing protein</fullName>
    </recommendedName>
</protein>
<proteinExistence type="predicted"/>
<name>A0A7W5A1K2_9ACTN</name>
<evidence type="ECO:0000259" key="2">
    <source>
        <dbReference type="Pfam" id="PF14230"/>
    </source>
</evidence>
<dbReference type="EMBL" id="JACHXG010000002">
    <property type="protein sequence ID" value="MBB3087973.1"/>
    <property type="molecule type" value="Genomic_DNA"/>
</dbReference>
<evidence type="ECO:0000256" key="1">
    <source>
        <dbReference type="SAM" id="SignalP"/>
    </source>
</evidence>
<keyword evidence="4" id="KW-1185">Reference proteome</keyword>
<accession>A0A7W5A1K2</accession>
<dbReference type="InterPro" id="IPR025637">
    <property type="entry name" value="DUF4333"/>
</dbReference>
<evidence type="ECO:0000313" key="3">
    <source>
        <dbReference type="EMBL" id="MBB3087973.1"/>
    </source>
</evidence>
<gene>
    <name evidence="3" type="ORF">FHS12_000906</name>
</gene>
<feature type="chain" id="PRO_5030508123" description="DUF4333 domain-containing protein" evidence="1">
    <location>
        <begin position="25"/>
        <end position="103"/>
    </location>
</feature>
<reference evidence="3 4" key="1">
    <citation type="submission" date="2020-08" db="EMBL/GenBank/DDBJ databases">
        <title>Genomic Encyclopedia of Type Strains, Phase III (KMG-III): the genomes of soil and plant-associated and newly described type strains.</title>
        <authorList>
            <person name="Whitman W."/>
        </authorList>
    </citation>
    <scope>NUCLEOTIDE SEQUENCE [LARGE SCALE GENOMIC DNA]</scope>
    <source>
        <strain evidence="3 4">CECT 3302</strain>
    </source>
</reference>
<dbReference type="PROSITE" id="PS51257">
    <property type="entry name" value="PROKAR_LIPOPROTEIN"/>
    <property type="match status" value="1"/>
</dbReference>
<sequence length="103" mass="10977">MAAKRAISCAISCAALIAATACSASDNTRSTLDDVGLEQRLSTLWEEQGDQKPDKVDCPDDLKAKEGTTTRCTLTTGGNQVIVKVTIKELDGTTVRFNAEVDE</sequence>
<evidence type="ECO:0000313" key="4">
    <source>
        <dbReference type="Proteomes" id="UP000577707"/>
    </source>
</evidence>
<feature type="signal peptide" evidence="1">
    <location>
        <begin position="1"/>
        <end position="24"/>
    </location>
</feature>
<dbReference type="Proteomes" id="UP000577707">
    <property type="component" value="Unassembled WGS sequence"/>
</dbReference>
<feature type="domain" description="DUF4333" evidence="2">
    <location>
        <begin position="18"/>
        <end position="92"/>
    </location>
</feature>
<keyword evidence="1" id="KW-0732">Signal</keyword>
<dbReference type="RefSeq" id="WP_183542668.1">
    <property type="nucleotide sequence ID" value="NZ_BMQT01000004.1"/>
</dbReference>